<organism evidence="6 7">
    <name type="scientific">Cichlidogyrus casuarinus</name>
    <dbReference type="NCBI Taxonomy" id="1844966"/>
    <lineage>
        <taxon>Eukaryota</taxon>
        <taxon>Metazoa</taxon>
        <taxon>Spiralia</taxon>
        <taxon>Lophotrochozoa</taxon>
        <taxon>Platyhelminthes</taxon>
        <taxon>Monogenea</taxon>
        <taxon>Monopisthocotylea</taxon>
        <taxon>Dactylogyridea</taxon>
        <taxon>Ancyrocephalidae</taxon>
        <taxon>Cichlidogyrus</taxon>
    </lineage>
</organism>
<keyword evidence="7" id="KW-1185">Reference proteome</keyword>
<evidence type="ECO:0000256" key="5">
    <source>
        <dbReference type="ARBA" id="ARBA00022927"/>
    </source>
</evidence>
<keyword evidence="4" id="KW-0677">Repeat</keyword>
<dbReference type="EMBL" id="JBJKFK010003717">
    <property type="protein sequence ID" value="KAL3309623.1"/>
    <property type="molecule type" value="Genomic_DNA"/>
</dbReference>
<dbReference type="AlphaFoldDB" id="A0ABD2PQ54"/>
<dbReference type="InterPro" id="IPR040122">
    <property type="entry name" value="Importin_beta"/>
</dbReference>
<dbReference type="InterPro" id="IPR041389">
    <property type="entry name" value="Importin_rep_6"/>
</dbReference>
<proteinExistence type="predicted"/>
<dbReference type="InterPro" id="IPR016024">
    <property type="entry name" value="ARM-type_fold"/>
</dbReference>
<keyword evidence="5" id="KW-0653">Protein transport</keyword>
<keyword evidence="2" id="KW-0813">Transport</keyword>
<evidence type="ECO:0000313" key="6">
    <source>
        <dbReference type="EMBL" id="KAL3309623.1"/>
    </source>
</evidence>
<accession>A0ABD2PQ54</accession>
<dbReference type="GO" id="GO:0015031">
    <property type="term" value="P:protein transport"/>
    <property type="evidence" value="ECO:0007669"/>
    <property type="project" value="UniProtKB-KW"/>
</dbReference>
<dbReference type="GO" id="GO:0005737">
    <property type="term" value="C:cytoplasm"/>
    <property type="evidence" value="ECO:0007669"/>
    <property type="project" value="UniProtKB-SubCell"/>
</dbReference>
<name>A0ABD2PQ54_9PLAT</name>
<evidence type="ECO:0000313" key="7">
    <source>
        <dbReference type="Proteomes" id="UP001626550"/>
    </source>
</evidence>
<dbReference type="Pfam" id="PF18829">
    <property type="entry name" value="Importin_rep_6"/>
    <property type="match status" value="1"/>
</dbReference>
<keyword evidence="3" id="KW-0963">Cytoplasm</keyword>
<dbReference type="SUPFAM" id="SSF48371">
    <property type="entry name" value="ARM repeat"/>
    <property type="match status" value="1"/>
</dbReference>
<comment type="subcellular location">
    <subcellularLocation>
        <location evidence="1">Cytoplasm</location>
    </subcellularLocation>
</comment>
<evidence type="ECO:0000256" key="1">
    <source>
        <dbReference type="ARBA" id="ARBA00004496"/>
    </source>
</evidence>
<evidence type="ECO:0000256" key="3">
    <source>
        <dbReference type="ARBA" id="ARBA00022490"/>
    </source>
</evidence>
<protein>
    <submittedName>
        <fullName evidence="6">Importin-5</fullName>
    </submittedName>
</protein>
<reference evidence="6 7" key="1">
    <citation type="submission" date="2024-11" db="EMBL/GenBank/DDBJ databases">
        <title>Adaptive evolution of stress response genes in parasites aligns with host niche diversity.</title>
        <authorList>
            <person name="Hahn C."/>
            <person name="Resl P."/>
        </authorList>
    </citation>
    <scope>NUCLEOTIDE SEQUENCE [LARGE SCALE GENOMIC DNA]</scope>
    <source>
        <strain evidence="6">EGGRZ-B1_66</strain>
        <tissue evidence="6">Body</tissue>
    </source>
</reference>
<comment type="caution">
    <text evidence="6">The sequence shown here is derived from an EMBL/GenBank/DDBJ whole genome shotgun (WGS) entry which is preliminary data.</text>
</comment>
<gene>
    <name evidence="6" type="primary">IPO5_2</name>
    <name evidence="6" type="ORF">Ciccas_011828</name>
</gene>
<evidence type="ECO:0000256" key="2">
    <source>
        <dbReference type="ARBA" id="ARBA00022448"/>
    </source>
</evidence>
<dbReference type="InterPro" id="IPR011989">
    <property type="entry name" value="ARM-like"/>
</dbReference>
<dbReference type="Gene3D" id="1.25.10.10">
    <property type="entry name" value="Leucine-rich Repeat Variant"/>
    <property type="match status" value="1"/>
</dbReference>
<evidence type="ECO:0000256" key="4">
    <source>
        <dbReference type="ARBA" id="ARBA00022737"/>
    </source>
</evidence>
<sequence>MSEATSKEFRTLRGKTIECISLMGQAVGKARFAQDAGPLVELLLEAQKQDLDPDDPQVCFMIGAWANICRLMGAEMAPLLPLMMPQIMKAASLDLDLCVLNDQEAEKLDEETWDVVKVDNDQNFAMHTSSLEEKSSAMQMLVTFARELKEAFYDYCEEVLKLMLKSLDFVCDEIRQNAADALPHLLYIVKLSNQSSLVSVWDRVFHDLFKVLENEDEVEVLTDQIESLAACVEVLGSGAFLTEEQINQIKGLMERFFEKNIENERELDMESEEEEELADEKEEKLLILAKVYDLNNALFKVLGVKAVDDLKQLIPYWIQLSQSDMHEELKLGLCFWGDLIQYGGDASWQYKDHFMQVVGQGLSHEEKMIRVDSVYAAGLIAMYGPKEFSPFLKELLPWVIKLIETADGRSDELNFVTENAISCMAKFLKYRPEIFEQDSKVKDEILTKWLDWLPVWEDLAEIEHVYNYLCDLVEANNPIILGPGNSNLPKICVAIVKCIALDGLTPTTGVEDSFESSSPNSESSPTVWTRCLRLIEQMQSNNKVFSACLDHLTLDEKEVLQRVLI</sequence>
<dbReference type="PANTHER" id="PTHR10527">
    <property type="entry name" value="IMPORTIN BETA"/>
    <property type="match status" value="1"/>
</dbReference>
<dbReference type="Proteomes" id="UP001626550">
    <property type="component" value="Unassembled WGS sequence"/>
</dbReference>